<accession>A0ABR5IBP8</accession>
<evidence type="ECO:0000313" key="1">
    <source>
        <dbReference type="EMBL" id="KNA91110.1"/>
    </source>
</evidence>
<evidence type="ECO:0000313" key="2">
    <source>
        <dbReference type="Proteomes" id="UP000037247"/>
    </source>
</evidence>
<proteinExistence type="predicted"/>
<comment type="caution">
    <text evidence="1">The sequence shown here is derived from an EMBL/GenBank/DDBJ whole genome shotgun (WGS) entry which is preliminary data.</text>
</comment>
<organism evidence="1 2">
    <name type="scientific">Gordonia jacobaea</name>
    <dbReference type="NCBI Taxonomy" id="122202"/>
    <lineage>
        <taxon>Bacteria</taxon>
        <taxon>Bacillati</taxon>
        <taxon>Actinomycetota</taxon>
        <taxon>Actinomycetes</taxon>
        <taxon>Mycobacteriales</taxon>
        <taxon>Gordoniaceae</taxon>
        <taxon>Gordonia</taxon>
    </lineage>
</organism>
<dbReference type="InterPro" id="IPR013792">
    <property type="entry name" value="RNA3'P_cycl/enolpyr_Trfase_a/b"/>
</dbReference>
<gene>
    <name evidence="1" type="ORF">ABW18_12535</name>
</gene>
<reference evidence="1 2" key="1">
    <citation type="submission" date="2015-05" db="EMBL/GenBank/DDBJ databases">
        <title>Draft genome sequence of the bacterium Gordonia jacobaea a new member of the Gordonia genus.</title>
        <authorList>
            <person name="Jimenez-Galisteo G."/>
            <person name="Dominguez A."/>
            <person name="Munoz E."/>
            <person name="Vinas M."/>
        </authorList>
    </citation>
    <scope>NUCLEOTIDE SEQUENCE [LARGE SCALE GENOMIC DNA]</scope>
    <source>
        <strain evidence="2">mv1</strain>
    </source>
</reference>
<name>A0ABR5IBP8_9ACTN</name>
<keyword evidence="2" id="KW-1185">Reference proteome</keyword>
<dbReference type="SUPFAM" id="SSF55205">
    <property type="entry name" value="EPT/RTPC-like"/>
    <property type="match status" value="1"/>
</dbReference>
<dbReference type="EMBL" id="LDTZ01000017">
    <property type="protein sequence ID" value="KNA91110.1"/>
    <property type="molecule type" value="Genomic_DNA"/>
</dbReference>
<evidence type="ECO:0008006" key="3">
    <source>
        <dbReference type="Google" id="ProtNLM"/>
    </source>
</evidence>
<dbReference type="Proteomes" id="UP000037247">
    <property type="component" value="Unassembled WGS sequence"/>
</dbReference>
<sequence>MSSADGLTVTGRSTSGALAPITVASGATEPFTPLLLVTACLATGPSVFLGTPSPADLAAINNLRRAGADIGAHSDRIEVSPQPLRSIEWTTTTPILGLTGLLTGLVVNGVAVSEWDRVENLWPGVASEWSRMISADEYLVPGSARLPRDYLGRASYL</sequence>
<protein>
    <recommendedName>
        <fullName evidence="3">Enolpyruvate transferase domain-containing protein</fullName>
    </recommendedName>
</protein>
<dbReference type="InterPro" id="IPR036968">
    <property type="entry name" value="Enolpyruvate_Tfrase_sf"/>
</dbReference>
<dbReference type="Gene3D" id="3.65.10.10">
    <property type="entry name" value="Enolpyruvate transferase domain"/>
    <property type="match status" value="1"/>
</dbReference>